<proteinExistence type="predicted"/>
<dbReference type="Pfam" id="PF00561">
    <property type="entry name" value="Abhydrolase_1"/>
    <property type="match status" value="1"/>
</dbReference>
<reference evidence="3 4" key="1">
    <citation type="submission" date="2021-03" db="EMBL/GenBank/DDBJ databases">
        <title>Genomic Encyclopedia of Type Strains, Phase IV (KMG-IV): sequencing the most valuable type-strain genomes for metagenomic binning, comparative biology and taxonomic classification.</title>
        <authorList>
            <person name="Goeker M."/>
        </authorList>
    </citation>
    <scope>NUCLEOTIDE SEQUENCE [LARGE SCALE GENOMIC DNA]</scope>
    <source>
        <strain evidence="3 4">DSM 24738</strain>
    </source>
</reference>
<sequence>MKHHYVEVAEGYRIHYVREGQGTPVLLLHGWPGFWYDWCKVIPLLSKEADVIVPDFRGFGLSDKPKIEPVRGYGPAVLAKDIIEILDHLGLDEVIVAAHDIGATIAQTLAKTYSSRVKSLVLFNPPYPGIGARRFEPEVQTEFWYQHLHNLDLFEQLFADEPLAAQKYVRYFYEHWSGEKGTMEENELQFILEMYALPGAMLSSIMYYRARAADKTKQASVSSPGSPILHETSVFWGEADPVMKVEWSDRLGEFFEHVTLFLWRRQRKRLKGFSGIY</sequence>
<keyword evidence="1" id="KW-0378">Hydrolase</keyword>
<dbReference type="EMBL" id="JAGGKT010000012">
    <property type="protein sequence ID" value="MBP1933581.1"/>
    <property type="molecule type" value="Genomic_DNA"/>
</dbReference>
<dbReference type="Proteomes" id="UP001519343">
    <property type="component" value="Unassembled WGS sequence"/>
</dbReference>
<evidence type="ECO:0000313" key="4">
    <source>
        <dbReference type="Proteomes" id="UP001519343"/>
    </source>
</evidence>
<dbReference type="Gene3D" id="3.40.50.1820">
    <property type="entry name" value="alpha/beta hydrolase"/>
    <property type="match status" value="1"/>
</dbReference>
<evidence type="ECO:0000313" key="3">
    <source>
        <dbReference type="EMBL" id="MBP1933581.1"/>
    </source>
</evidence>
<dbReference type="PRINTS" id="PR00412">
    <property type="entry name" value="EPOXHYDRLASE"/>
</dbReference>
<dbReference type="InterPro" id="IPR029058">
    <property type="entry name" value="AB_hydrolase_fold"/>
</dbReference>
<keyword evidence="4" id="KW-1185">Reference proteome</keyword>
<dbReference type="PANTHER" id="PTHR43329">
    <property type="entry name" value="EPOXIDE HYDROLASE"/>
    <property type="match status" value="1"/>
</dbReference>
<dbReference type="InterPro" id="IPR000073">
    <property type="entry name" value="AB_hydrolase_1"/>
</dbReference>
<protein>
    <submittedName>
        <fullName evidence="3">Pimeloyl-ACP methyl ester carboxylesterase</fullName>
    </submittedName>
</protein>
<organism evidence="3 4">
    <name type="scientific">Ammoniphilus resinae</name>
    <dbReference type="NCBI Taxonomy" id="861532"/>
    <lineage>
        <taxon>Bacteria</taxon>
        <taxon>Bacillati</taxon>
        <taxon>Bacillota</taxon>
        <taxon>Bacilli</taxon>
        <taxon>Bacillales</taxon>
        <taxon>Paenibacillaceae</taxon>
        <taxon>Aneurinibacillus group</taxon>
        <taxon>Ammoniphilus</taxon>
    </lineage>
</organism>
<dbReference type="InterPro" id="IPR000639">
    <property type="entry name" value="Epox_hydrolase-like"/>
</dbReference>
<dbReference type="SUPFAM" id="SSF53474">
    <property type="entry name" value="alpha/beta-Hydrolases"/>
    <property type="match status" value="1"/>
</dbReference>
<feature type="domain" description="AB hydrolase-1" evidence="2">
    <location>
        <begin position="24"/>
        <end position="258"/>
    </location>
</feature>
<evidence type="ECO:0000256" key="1">
    <source>
        <dbReference type="ARBA" id="ARBA00022801"/>
    </source>
</evidence>
<name>A0ABS4GTL3_9BACL</name>
<gene>
    <name evidence="3" type="ORF">J2Z37_003594</name>
</gene>
<comment type="caution">
    <text evidence="3">The sequence shown here is derived from an EMBL/GenBank/DDBJ whole genome shotgun (WGS) entry which is preliminary data.</text>
</comment>
<accession>A0ABS4GTL3</accession>
<evidence type="ECO:0000259" key="2">
    <source>
        <dbReference type="Pfam" id="PF00561"/>
    </source>
</evidence>